<dbReference type="SUPFAM" id="SSF53756">
    <property type="entry name" value="UDP-Glycosyltransferase/glycogen phosphorylase"/>
    <property type="match status" value="1"/>
</dbReference>
<evidence type="ECO:0000259" key="1">
    <source>
        <dbReference type="Pfam" id="PF00534"/>
    </source>
</evidence>
<dbReference type="STRING" id="224999.GCA_001485475_01075"/>
<accession>A0A0U9HGN7</accession>
<evidence type="ECO:0000313" key="4">
    <source>
        <dbReference type="Proteomes" id="UP000062160"/>
    </source>
</evidence>
<dbReference type="GO" id="GO:0016757">
    <property type="term" value="F:glycosyltransferase activity"/>
    <property type="evidence" value="ECO:0007669"/>
    <property type="project" value="InterPro"/>
</dbReference>
<evidence type="ECO:0000313" key="3">
    <source>
        <dbReference type="EMBL" id="GAQ25060.1"/>
    </source>
</evidence>
<organism evidence="3">
    <name type="scientific">Tepidanaerobacter syntrophicus</name>
    <dbReference type="NCBI Taxonomy" id="224999"/>
    <lineage>
        <taxon>Bacteria</taxon>
        <taxon>Bacillati</taxon>
        <taxon>Bacillota</taxon>
        <taxon>Clostridia</taxon>
        <taxon>Thermosediminibacterales</taxon>
        <taxon>Tepidanaerobacteraceae</taxon>
        <taxon>Tepidanaerobacter</taxon>
    </lineage>
</organism>
<protein>
    <submittedName>
        <fullName evidence="3">Glycosyltransferase</fullName>
    </submittedName>
</protein>
<evidence type="ECO:0000259" key="2">
    <source>
        <dbReference type="Pfam" id="PF13439"/>
    </source>
</evidence>
<sequence length="363" mass="39748">MIKVLHVLSDTNVGGAGRYIFNLLSNKYETSFEAAVACPKGGELEKELRERNIQVFPLEGGESSTNMSQIKSLRRIISQEKFDIVHTHASFAGRIAGKMAGAKVVMTRHSIMGGGAGPVKRMITRLISRIFTDKIIAISRAVKINLIESGVPADMITIIYNGIDTTKFEGVKGTLRKELNITPDTPIIGMVARLVPEKGYEYAINAFYRVIKDYPNALLVIIGSGSLEKNLKNMCSELGIESNVIFMGYRQDVENLMADFDLFVLSSVSEGLGLSLLEAMALGKPVVATITGGIPEVIKDGTNGLLVQPGNDVYLAESIVKILSDKDLARRLGDEAKKTVVEKFSSKTMIEKTEKVYQEVLQR</sequence>
<keyword evidence="4" id="KW-1185">Reference proteome</keyword>
<dbReference type="InterPro" id="IPR001296">
    <property type="entry name" value="Glyco_trans_1"/>
</dbReference>
<dbReference type="EMBL" id="DF977001">
    <property type="protein sequence ID" value="GAQ25060.1"/>
    <property type="molecule type" value="Genomic_DNA"/>
</dbReference>
<dbReference type="CDD" id="cd03801">
    <property type="entry name" value="GT4_PimA-like"/>
    <property type="match status" value="1"/>
</dbReference>
<feature type="domain" description="Glycosyltransferase subfamily 4-like N-terminal" evidence="2">
    <location>
        <begin position="13"/>
        <end position="166"/>
    </location>
</feature>
<reference evidence="3" key="1">
    <citation type="journal article" date="2016" name="Genome Announc.">
        <title>Draft Genome Sequence of the Syntrophic Lactate-Degrading Bacterium Tepidanaerobacter syntrophicus JLT.</title>
        <authorList>
            <person name="Matsuura N."/>
            <person name="Ohashi A."/>
            <person name="Tourlousse D.M."/>
            <person name="Sekiguchi Y."/>
        </authorList>
    </citation>
    <scope>NUCLEOTIDE SEQUENCE [LARGE SCALE GENOMIC DNA]</scope>
    <source>
        <strain evidence="3">JL</strain>
    </source>
</reference>
<dbReference type="Gene3D" id="3.40.50.2000">
    <property type="entry name" value="Glycogen Phosphorylase B"/>
    <property type="match status" value="2"/>
</dbReference>
<name>A0A0U9HGN7_9FIRM</name>
<dbReference type="Pfam" id="PF13439">
    <property type="entry name" value="Glyco_transf_4"/>
    <property type="match status" value="1"/>
</dbReference>
<proteinExistence type="predicted"/>
<dbReference type="RefSeq" id="WP_059032483.1">
    <property type="nucleotide sequence ID" value="NZ_BSDW01000001.1"/>
</dbReference>
<feature type="domain" description="Glycosyl transferase family 1" evidence="1">
    <location>
        <begin position="174"/>
        <end position="338"/>
    </location>
</feature>
<keyword evidence="3" id="KW-0808">Transferase</keyword>
<dbReference type="OrthoDB" id="3199616at2"/>
<dbReference type="PANTHER" id="PTHR12526">
    <property type="entry name" value="GLYCOSYLTRANSFERASE"/>
    <property type="match status" value="1"/>
</dbReference>
<dbReference type="Pfam" id="PF00534">
    <property type="entry name" value="Glycos_transf_1"/>
    <property type="match status" value="1"/>
</dbReference>
<dbReference type="AlphaFoldDB" id="A0A0U9HGN7"/>
<dbReference type="Proteomes" id="UP000062160">
    <property type="component" value="Unassembled WGS sequence"/>
</dbReference>
<dbReference type="InterPro" id="IPR028098">
    <property type="entry name" value="Glyco_trans_4-like_N"/>
</dbReference>
<dbReference type="PANTHER" id="PTHR12526:SF630">
    <property type="entry name" value="GLYCOSYLTRANSFERASE"/>
    <property type="match status" value="1"/>
</dbReference>
<gene>
    <name evidence="3" type="ORF">TSYNT_778</name>
</gene>